<dbReference type="Proteomes" id="UP000308549">
    <property type="component" value="Unassembled WGS sequence"/>
</dbReference>
<evidence type="ECO:0008006" key="5">
    <source>
        <dbReference type="Google" id="ProtNLM"/>
    </source>
</evidence>
<sequence>MTSIHRPHHMYAGSAIQFRDPFASTHTQHDRPRANWNPLAQITDFNRALTPPPDMTAHAPKPAYYQQERGHLQYNDYHQSQQPYRLPLARFNGASPPPLRNGGAASQPNSRPISPGQHPRQPIFNDPGARSRRASQAAVIAPTFQIPHSVNDSGGSLSELTAQITCLFWFESADILQLVDASHPPVPPPRLLSPDAKPTTGFRKWVTTILSTTLVAQNVVLLALLFIYRLKKLNPTVRGKPGSEYRLLTVALMLSNKFLDDNTYTNKTWAEVSGILVGEVHIMEVEFLSNMKYCLYTSAEDWASWQSLLGKFAAFFEQASKPHPAATLPSASSLPMPKALPSPPAAGQPSPPYGADVPRYGSGYNTVAQHGPTPAPSPLTALPQVSAGGTKGRKRSHEDHSAEPPAKRMASAFQSYTSPSTYASGPARNAQGQQVPRLTLPSLTIPPSSAPSLSHSHPLSQGQQLPPLNVPARAMAMVYPNSSAPVQAPHLPAPAGPSPQPLPQPHSQYQSRQHSPYPGSAAGSPSANMPASATSLQPPPQISPTYFLQQRNSPYRPVHNVSTLLYPPPSAALQQRPQNLEYHQMHYQPLGKPSQQRQSGHLPYVAQNVWLDGQGQQPMTPVSQWPSFSGSSRQAKPLRQH</sequence>
<feature type="region of interest" description="Disordered" evidence="1">
    <location>
        <begin position="440"/>
        <end position="466"/>
    </location>
</feature>
<keyword evidence="2" id="KW-0472">Membrane</keyword>
<dbReference type="Pfam" id="PF08613">
    <property type="entry name" value="Cyclin"/>
    <property type="match status" value="1"/>
</dbReference>
<feature type="compositionally biased region" description="Polar residues" evidence="1">
    <location>
        <begin position="614"/>
        <end position="634"/>
    </location>
</feature>
<dbReference type="PANTHER" id="PTHR15615">
    <property type="match status" value="1"/>
</dbReference>
<feature type="compositionally biased region" description="Low complexity" evidence="1">
    <location>
        <begin position="446"/>
        <end position="460"/>
    </location>
</feature>
<evidence type="ECO:0000313" key="3">
    <source>
        <dbReference type="EMBL" id="TKA29115.1"/>
    </source>
</evidence>
<feature type="transmembrane region" description="Helical" evidence="2">
    <location>
        <begin position="205"/>
        <end position="228"/>
    </location>
</feature>
<evidence type="ECO:0000313" key="4">
    <source>
        <dbReference type="Proteomes" id="UP000308549"/>
    </source>
</evidence>
<feature type="region of interest" description="Disordered" evidence="1">
    <location>
        <begin position="613"/>
        <end position="641"/>
    </location>
</feature>
<proteinExistence type="predicted"/>
<feature type="compositionally biased region" description="Low complexity" evidence="1">
    <location>
        <begin position="515"/>
        <end position="533"/>
    </location>
</feature>
<name>A0A4U0U4P0_9PEZI</name>
<feature type="region of interest" description="Disordered" evidence="1">
    <location>
        <begin position="483"/>
        <end position="542"/>
    </location>
</feature>
<dbReference type="InterPro" id="IPR013922">
    <property type="entry name" value="Cyclin_PHO80-like"/>
</dbReference>
<feature type="compositionally biased region" description="Pro residues" evidence="1">
    <location>
        <begin position="491"/>
        <end position="504"/>
    </location>
</feature>
<comment type="caution">
    <text evidence="3">The sequence shown here is derived from an EMBL/GenBank/DDBJ whole genome shotgun (WGS) entry which is preliminary data.</text>
</comment>
<feature type="region of interest" description="Disordered" evidence="1">
    <location>
        <begin position="88"/>
        <end position="136"/>
    </location>
</feature>
<dbReference type="GO" id="GO:0019901">
    <property type="term" value="F:protein kinase binding"/>
    <property type="evidence" value="ECO:0007669"/>
    <property type="project" value="InterPro"/>
</dbReference>
<dbReference type="CDD" id="cd20557">
    <property type="entry name" value="CYCLIN_ScPCL1-like"/>
    <property type="match status" value="1"/>
</dbReference>
<dbReference type="GO" id="GO:0000307">
    <property type="term" value="C:cyclin-dependent protein kinase holoenzyme complex"/>
    <property type="evidence" value="ECO:0007669"/>
    <property type="project" value="TreeGrafter"/>
</dbReference>
<dbReference type="GO" id="GO:0005634">
    <property type="term" value="C:nucleus"/>
    <property type="evidence" value="ECO:0007669"/>
    <property type="project" value="TreeGrafter"/>
</dbReference>
<dbReference type="AlphaFoldDB" id="A0A4U0U4P0"/>
<organism evidence="3 4">
    <name type="scientific">Salinomyces thailandicus</name>
    <dbReference type="NCBI Taxonomy" id="706561"/>
    <lineage>
        <taxon>Eukaryota</taxon>
        <taxon>Fungi</taxon>
        <taxon>Dikarya</taxon>
        <taxon>Ascomycota</taxon>
        <taxon>Pezizomycotina</taxon>
        <taxon>Dothideomycetes</taxon>
        <taxon>Dothideomycetidae</taxon>
        <taxon>Mycosphaerellales</taxon>
        <taxon>Teratosphaeriaceae</taxon>
        <taxon>Salinomyces</taxon>
    </lineage>
</organism>
<protein>
    <recommendedName>
        <fullName evidence="5">Cyclin-like protein</fullName>
    </recommendedName>
</protein>
<dbReference type="EMBL" id="NAJL01000015">
    <property type="protein sequence ID" value="TKA29115.1"/>
    <property type="molecule type" value="Genomic_DNA"/>
</dbReference>
<gene>
    <name evidence="3" type="ORF">B0A50_03625</name>
</gene>
<dbReference type="PANTHER" id="PTHR15615:SF118">
    <property type="entry name" value="CYCLIN, HYPOTHETICAL (EUROFUNG)"/>
    <property type="match status" value="1"/>
</dbReference>
<dbReference type="GO" id="GO:0016538">
    <property type="term" value="F:cyclin-dependent protein serine/threonine kinase regulator activity"/>
    <property type="evidence" value="ECO:0007669"/>
    <property type="project" value="TreeGrafter"/>
</dbReference>
<feature type="compositionally biased region" description="Pro residues" evidence="1">
    <location>
        <begin position="338"/>
        <end position="352"/>
    </location>
</feature>
<evidence type="ECO:0000256" key="1">
    <source>
        <dbReference type="SAM" id="MobiDB-lite"/>
    </source>
</evidence>
<evidence type="ECO:0000256" key="2">
    <source>
        <dbReference type="SAM" id="Phobius"/>
    </source>
</evidence>
<keyword evidence="2" id="KW-0812">Transmembrane</keyword>
<keyword evidence="2" id="KW-1133">Transmembrane helix</keyword>
<dbReference type="OrthoDB" id="244495at2759"/>
<feature type="compositionally biased region" description="Basic and acidic residues" evidence="1">
    <location>
        <begin position="396"/>
        <end position="406"/>
    </location>
</feature>
<dbReference type="Gene3D" id="1.10.472.10">
    <property type="entry name" value="Cyclin-like"/>
    <property type="match status" value="1"/>
</dbReference>
<feature type="region of interest" description="Disordered" evidence="1">
    <location>
        <begin position="326"/>
        <end position="411"/>
    </location>
</feature>
<reference evidence="3 4" key="1">
    <citation type="submission" date="2017-03" db="EMBL/GenBank/DDBJ databases">
        <title>Genomes of endolithic fungi from Antarctica.</title>
        <authorList>
            <person name="Coleine C."/>
            <person name="Masonjones S."/>
            <person name="Stajich J.E."/>
        </authorList>
    </citation>
    <scope>NUCLEOTIDE SEQUENCE [LARGE SCALE GENOMIC DNA]</scope>
    <source>
        <strain evidence="3 4">CCFEE 6315</strain>
    </source>
</reference>
<accession>A0A4U0U4P0</accession>
<keyword evidence="4" id="KW-1185">Reference proteome</keyword>